<dbReference type="Pfam" id="PF03396">
    <property type="entry name" value="Pox_RNA_pol_35"/>
    <property type="match status" value="1"/>
</dbReference>
<evidence type="ECO:0000313" key="12">
    <source>
        <dbReference type="EMBL" id="ARE67504.1"/>
    </source>
</evidence>
<dbReference type="GO" id="GO:0019083">
    <property type="term" value="P:viral transcription"/>
    <property type="evidence" value="ECO:0007669"/>
    <property type="project" value="UniProtKB-UniRule"/>
</dbReference>
<dbReference type="GO" id="GO:0003899">
    <property type="term" value="F:DNA-directed RNA polymerase activity"/>
    <property type="evidence" value="ECO:0007669"/>
    <property type="project" value="UniProtKB-EC"/>
</dbReference>
<evidence type="ECO:0000256" key="7">
    <source>
        <dbReference type="ARBA" id="ARBA00022844"/>
    </source>
</evidence>
<dbReference type="EC" id="2.7.7.6" evidence="2 11"/>
<name>A0A1V0QGK4_CNPV</name>
<evidence type="ECO:0000256" key="10">
    <source>
        <dbReference type="ARBA" id="ARBA00048552"/>
    </source>
</evidence>
<keyword evidence="4 11" id="KW-0240">DNA-directed RNA polymerase</keyword>
<evidence type="ECO:0000256" key="2">
    <source>
        <dbReference type="ARBA" id="ARBA00012418"/>
    </source>
</evidence>
<reference evidence="12" key="1">
    <citation type="journal article" date="2017" name="BMC Genomics">
        <title>Genomic characterization of two novel pathogenic avipoxviruses isolated from pacific shearwaters (Ardenna spp.).</title>
        <authorList>
            <person name="Sarker S."/>
            <person name="Das S."/>
            <person name="Lavers J.L."/>
            <person name="Hutton I."/>
            <person name="Helbig K."/>
            <person name="Imbery J."/>
            <person name="Upton C."/>
            <person name="Raidal S.R."/>
        </authorList>
    </citation>
    <scope>NUCLEOTIDE SEQUENCE [LARGE SCALE GENOMIC DNA]</scope>
    <source>
        <strain evidence="12">SWPV-2</strain>
    </source>
</reference>
<keyword evidence="7 11" id="KW-0946">Virion</keyword>
<keyword evidence="6 11" id="KW-0548">Nucleotidyltransferase</keyword>
<evidence type="ECO:0000256" key="9">
    <source>
        <dbReference type="ARBA" id="ARBA00026040"/>
    </source>
</evidence>
<dbReference type="PIRSF" id="PIRSF000746">
    <property type="entry name" value="Rpo35"/>
    <property type="match status" value="1"/>
</dbReference>
<comment type="function">
    <text evidence="11">Part of the DNA-dependent RNA polymerase which catalyzes the transcription of viral DNA into RNA using the four ribonucleoside triphosphates as substrates. Responsible for the transcription of early, intermediate and late genes.</text>
</comment>
<keyword evidence="5 11" id="KW-0808">Transferase</keyword>
<keyword evidence="8 11" id="KW-0804">Transcription</keyword>
<dbReference type="Proteomes" id="UP000319767">
    <property type="component" value="Segment"/>
</dbReference>
<accession>A0A1V0QGK4</accession>
<comment type="similarity">
    <text evidence="1 11">Belongs to the poxviridae DNA-directed RNA polymerase 35 kDa subunit family.</text>
</comment>
<evidence type="ECO:0000256" key="5">
    <source>
        <dbReference type="ARBA" id="ARBA00022679"/>
    </source>
</evidence>
<evidence type="ECO:0000256" key="11">
    <source>
        <dbReference type="PIRNR" id="PIRNR000746"/>
    </source>
</evidence>
<sequence>MYRQEYLISVVTNPSVATFIKHMSKIHLTIPKLSLGVVMINTTTSINEEWLTVIESLPTHKIFYNYIYDILTMKCNFCIHLKKTQGENDKYISLADINYYVITPDKIIELDRIKELEETLVHSFSEYRKKHDKTIELVAFSSGTVIDVDLVYRLKFLNPELFNEEYNNVKVIHSDQLKTYLPFIVIAPEGNLQFFMESYSWYDHKSYVKVMLYYLKEVIKEYISKFSILRTEITKDSVLDSSVYDPNKKIIYVKDIITMCIANFSGCECQLDTFHKFDIDNLDIKKFHKEVNKTISEVYNSINIV</sequence>
<comment type="subunit">
    <text evidence="9">The DNA-dependent RNA polymerase used for intermediate and late genes expression consists of eight subunits 147 kDa, 133 kDa, 35 kDa, 30 kDa, 22 kDa, 19 kDa, 18 kDa and 7 kDa totalling more than 500 kDa in mass. The same holoenzyme, with the addition of the transcription-specificity factor RAP94, is used for early gene expression.</text>
</comment>
<comment type="catalytic activity">
    <reaction evidence="10 11">
        <text>RNA(n) + a ribonucleoside 5'-triphosphate = RNA(n+1) + diphosphate</text>
        <dbReference type="Rhea" id="RHEA:21248"/>
        <dbReference type="Rhea" id="RHEA-COMP:14527"/>
        <dbReference type="Rhea" id="RHEA-COMP:17342"/>
        <dbReference type="ChEBI" id="CHEBI:33019"/>
        <dbReference type="ChEBI" id="CHEBI:61557"/>
        <dbReference type="ChEBI" id="CHEBI:140395"/>
        <dbReference type="EC" id="2.7.7.6"/>
    </reaction>
</comment>
<evidence type="ECO:0000256" key="8">
    <source>
        <dbReference type="ARBA" id="ARBA00023163"/>
    </source>
</evidence>
<dbReference type="GO" id="GO:0003677">
    <property type="term" value="F:DNA binding"/>
    <property type="evidence" value="ECO:0007669"/>
    <property type="project" value="UniProtKB-UniRule"/>
</dbReference>
<gene>
    <name evidence="12" type="primary">SWPV2-253</name>
</gene>
<evidence type="ECO:0000256" key="6">
    <source>
        <dbReference type="ARBA" id="ARBA00022695"/>
    </source>
</evidence>
<dbReference type="GO" id="GO:0000428">
    <property type="term" value="C:DNA-directed RNA polymerase complex"/>
    <property type="evidence" value="ECO:0007669"/>
    <property type="project" value="UniProtKB-UniRule"/>
</dbReference>
<organism evidence="12">
    <name type="scientific">Shearwaterpox virus</name>
    <dbReference type="NCBI Taxonomy" id="1974596"/>
    <lineage>
        <taxon>Viruses</taxon>
        <taxon>Varidnaviria</taxon>
        <taxon>Bamfordvirae</taxon>
        <taxon>Nucleocytoviricota</taxon>
        <taxon>Pokkesviricetes</taxon>
        <taxon>Chitovirales</taxon>
        <taxon>Poxviridae</taxon>
        <taxon>Chordopoxvirinae</taxon>
        <taxon>Avipoxvirus</taxon>
        <taxon>Avipoxvirus canarypox</taxon>
        <taxon>Canarypox virus</taxon>
    </lineage>
</organism>
<protein>
    <recommendedName>
        <fullName evidence="3 11">DNA-directed RNA polymerase 35 kDa subunit</fullName>
        <ecNumber evidence="2 11">2.7.7.6</ecNumber>
    </recommendedName>
</protein>
<comment type="subcellular location">
    <subcellularLocation>
        <location evidence="11">Virion</location>
    </subcellularLocation>
    <text evidence="11">All the enzymes and other proteins required to synthesize early mRNAs are packaged within the virion core along with the DNA genome. This is necessary because viral early mRNAs are synthesized within minutes after virus entry into the cell and are extruded through pores in the core particle.</text>
</comment>
<evidence type="ECO:0000256" key="4">
    <source>
        <dbReference type="ARBA" id="ARBA00022478"/>
    </source>
</evidence>
<dbReference type="InterPro" id="IPR005059">
    <property type="entry name" value="DNA-dir_RNA_pol_35kDa_poxviral"/>
</dbReference>
<proteinExistence type="inferred from homology"/>
<dbReference type="EMBL" id="KX857215">
    <property type="protein sequence ID" value="ARE67504.1"/>
    <property type="molecule type" value="Genomic_DNA"/>
</dbReference>
<dbReference type="GO" id="GO:0044423">
    <property type="term" value="C:virion component"/>
    <property type="evidence" value="ECO:0007669"/>
    <property type="project" value="UniProtKB-UniRule"/>
</dbReference>
<evidence type="ECO:0000256" key="1">
    <source>
        <dbReference type="ARBA" id="ARBA00010538"/>
    </source>
</evidence>
<evidence type="ECO:0000256" key="3">
    <source>
        <dbReference type="ARBA" id="ARBA00016965"/>
    </source>
</evidence>